<feature type="signal peptide" evidence="1">
    <location>
        <begin position="1"/>
        <end position="27"/>
    </location>
</feature>
<dbReference type="Gene3D" id="2.60.40.420">
    <property type="entry name" value="Cupredoxins - blue copper proteins"/>
    <property type="match status" value="1"/>
</dbReference>
<dbReference type="Proteomes" id="UP000290365">
    <property type="component" value="Chromosome"/>
</dbReference>
<sequence>MLKKLLFVSILFSGLSLVLVACGSSTASTSSTANTANISGPQIHMGKNTFTQASIAIKKGESLTVVSDTSNQHVIANGTWENDTAKPAREPGAPAVKDIKVEGNTITKLGPFTTAGTFKLYCPLHHNMNLTVIVQ</sequence>
<dbReference type="OrthoDB" id="162414at2"/>
<protein>
    <recommendedName>
        <fullName evidence="4">Blue (type 1) copper domain-containing protein</fullName>
    </recommendedName>
</protein>
<keyword evidence="1" id="KW-0732">Signal</keyword>
<dbReference type="RefSeq" id="WP_129891351.1">
    <property type="nucleotide sequence ID" value="NZ_CP035758.1"/>
</dbReference>
<accession>A0A4P6JYY3</accession>
<evidence type="ECO:0008006" key="4">
    <source>
        <dbReference type="Google" id="ProtNLM"/>
    </source>
</evidence>
<dbReference type="InterPro" id="IPR008972">
    <property type="entry name" value="Cupredoxin"/>
</dbReference>
<gene>
    <name evidence="2" type="ORF">EPA93_31655</name>
</gene>
<evidence type="ECO:0000313" key="3">
    <source>
        <dbReference type="Proteomes" id="UP000290365"/>
    </source>
</evidence>
<dbReference type="PROSITE" id="PS51257">
    <property type="entry name" value="PROKAR_LIPOPROTEIN"/>
    <property type="match status" value="1"/>
</dbReference>
<reference evidence="2 3" key="1">
    <citation type="submission" date="2019-01" db="EMBL/GenBank/DDBJ databases">
        <title>Ktedonosporobacter rubrisoli SCAWS-G2.</title>
        <authorList>
            <person name="Huang Y."/>
            <person name="Yan B."/>
        </authorList>
    </citation>
    <scope>NUCLEOTIDE SEQUENCE [LARGE SCALE GENOMIC DNA]</scope>
    <source>
        <strain evidence="2 3">SCAWS-G2</strain>
    </source>
</reference>
<dbReference type="KEGG" id="kbs:EPA93_31655"/>
<name>A0A4P6JYY3_KTERU</name>
<evidence type="ECO:0000256" key="1">
    <source>
        <dbReference type="SAM" id="SignalP"/>
    </source>
</evidence>
<proteinExistence type="predicted"/>
<keyword evidence="3" id="KW-1185">Reference proteome</keyword>
<dbReference type="AlphaFoldDB" id="A0A4P6JYY3"/>
<dbReference type="EMBL" id="CP035758">
    <property type="protein sequence ID" value="QBD80286.1"/>
    <property type="molecule type" value="Genomic_DNA"/>
</dbReference>
<organism evidence="2 3">
    <name type="scientific">Ktedonosporobacter rubrisoli</name>
    <dbReference type="NCBI Taxonomy" id="2509675"/>
    <lineage>
        <taxon>Bacteria</taxon>
        <taxon>Bacillati</taxon>
        <taxon>Chloroflexota</taxon>
        <taxon>Ktedonobacteria</taxon>
        <taxon>Ktedonobacterales</taxon>
        <taxon>Ktedonosporobacteraceae</taxon>
        <taxon>Ktedonosporobacter</taxon>
    </lineage>
</organism>
<evidence type="ECO:0000313" key="2">
    <source>
        <dbReference type="EMBL" id="QBD80286.1"/>
    </source>
</evidence>
<dbReference type="SUPFAM" id="SSF49503">
    <property type="entry name" value="Cupredoxins"/>
    <property type="match status" value="1"/>
</dbReference>
<feature type="chain" id="PRO_5020418085" description="Blue (type 1) copper domain-containing protein" evidence="1">
    <location>
        <begin position="28"/>
        <end position="135"/>
    </location>
</feature>